<comment type="caution">
    <text evidence="2">The sequence shown here is derived from an EMBL/GenBank/DDBJ whole genome shotgun (WGS) entry which is preliminary data.</text>
</comment>
<dbReference type="Proteomes" id="UP000856143">
    <property type="component" value="Unassembled WGS sequence"/>
</dbReference>
<evidence type="ECO:0000259" key="1">
    <source>
        <dbReference type="Pfam" id="PF03756"/>
    </source>
</evidence>
<organism evidence="2 3">
    <name type="scientific">Klebsiella oxytoca</name>
    <dbReference type="NCBI Taxonomy" id="571"/>
    <lineage>
        <taxon>Bacteria</taxon>
        <taxon>Pseudomonadati</taxon>
        <taxon>Pseudomonadota</taxon>
        <taxon>Gammaproteobacteria</taxon>
        <taxon>Enterobacterales</taxon>
        <taxon>Enterobacteriaceae</taxon>
        <taxon>Klebsiella/Raoultella group</taxon>
        <taxon>Klebsiella</taxon>
    </lineage>
</organism>
<feature type="domain" description="A-factor biosynthesis hotdog" evidence="1">
    <location>
        <begin position="177"/>
        <end position="294"/>
    </location>
</feature>
<dbReference type="Pfam" id="PF03756">
    <property type="entry name" value="AfsA"/>
    <property type="match status" value="2"/>
</dbReference>
<feature type="domain" description="A-factor biosynthesis hotdog" evidence="1">
    <location>
        <begin position="9"/>
        <end position="137"/>
    </location>
</feature>
<gene>
    <name evidence="2" type="ORF">I8Y21_006205</name>
</gene>
<sequence>MKDTKLYTHKKNESEIFITETSRISDNHFEAKFKLITSHYFYSDFLACTTKINPLFLLECARQAETYLSHTEFGIALDSKFLLDSWSITYYPTKFKHTEALKADIYTEYSSIKKTNKNVFNIIFKIDETTIASVKINVRYITGHCYKLIRKSPDKITSTGVILPLPPIYVCYSIQGNVILANLNDTGPYINAIININKYNKSFNDHEQDHITGMNLTEAAKQLCYSYLSIYMEERIDRFIPVNMSGNFFSYVEKHIPTVVILKKIELQHDHDVYSFDVDITQNEKTLATINLKLRGIYG</sequence>
<accession>A0AAN5LFA5</accession>
<dbReference type="AlphaFoldDB" id="A0AAN5LFA5"/>
<dbReference type="InterPro" id="IPR005509">
    <property type="entry name" value="AfsA_hotdog_dom"/>
</dbReference>
<reference evidence="2" key="1">
    <citation type="journal article" date="2018" name="Genome Biol.">
        <title>SKESA: strategic k-mer extension for scrupulous assemblies.</title>
        <authorList>
            <person name="Souvorov A."/>
            <person name="Agarwala R."/>
            <person name="Lipman D.J."/>
        </authorList>
    </citation>
    <scope>NUCLEOTIDE SEQUENCE</scope>
    <source>
        <strain evidence="2">R404</strain>
    </source>
</reference>
<reference evidence="2" key="2">
    <citation type="submission" date="2020-11" db="EMBL/GenBank/DDBJ databases">
        <authorList>
            <consortium name="NCBI Pathogen Detection Project"/>
        </authorList>
    </citation>
    <scope>NUCLEOTIDE SEQUENCE</scope>
    <source>
        <strain evidence="2">R404</strain>
    </source>
</reference>
<name>A0AAN5LFA5_KLEOX</name>
<evidence type="ECO:0000313" key="2">
    <source>
        <dbReference type="EMBL" id="HAT1685347.1"/>
    </source>
</evidence>
<protein>
    <recommendedName>
        <fullName evidence="1">A-factor biosynthesis hotdog domain-containing protein</fullName>
    </recommendedName>
</protein>
<proteinExistence type="predicted"/>
<dbReference type="EMBL" id="DACSEO010000183">
    <property type="protein sequence ID" value="HAT1685347.1"/>
    <property type="molecule type" value="Genomic_DNA"/>
</dbReference>
<evidence type="ECO:0000313" key="3">
    <source>
        <dbReference type="Proteomes" id="UP000856143"/>
    </source>
</evidence>